<dbReference type="EMBL" id="CP087994">
    <property type="protein sequence ID" value="UYO61247.1"/>
    <property type="molecule type" value="Genomic_DNA"/>
</dbReference>
<protein>
    <submittedName>
        <fullName evidence="2">Uncharacterized protein</fullName>
    </submittedName>
</protein>
<feature type="region of interest" description="Disordered" evidence="1">
    <location>
        <begin position="23"/>
        <end position="68"/>
    </location>
</feature>
<evidence type="ECO:0000313" key="3">
    <source>
        <dbReference type="Proteomes" id="UP001163550"/>
    </source>
</evidence>
<organism evidence="2 3">
    <name type="scientific">Acetobacterium wieringae</name>
    <dbReference type="NCBI Taxonomy" id="52694"/>
    <lineage>
        <taxon>Bacteria</taxon>
        <taxon>Bacillati</taxon>
        <taxon>Bacillota</taxon>
        <taxon>Clostridia</taxon>
        <taxon>Eubacteriales</taxon>
        <taxon>Eubacteriaceae</taxon>
        <taxon>Acetobacterium</taxon>
    </lineage>
</organism>
<gene>
    <name evidence="2" type="ORF">LNN31_10660</name>
</gene>
<accession>A0ABY6HA79</accession>
<feature type="compositionally biased region" description="Polar residues" evidence="1">
    <location>
        <begin position="23"/>
        <end position="38"/>
    </location>
</feature>
<dbReference type="RefSeq" id="WP_228883587.1">
    <property type="nucleotide sequence ID" value="NZ_CABIIK010000057.1"/>
</dbReference>
<feature type="compositionally biased region" description="Pro residues" evidence="1">
    <location>
        <begin position="41"/>
        <end position="53"/>
    </location>
</feature>
<keyword evidence="3" id="KW-1185">Reference proteome</keyword>
<dbReference type="Proteomes" id="UP001163550">
    <property type="component" value="Chromosome"/>
</dbReference>
<feature type="compositionally biased region" description="Low complexity" evidence="1">
    <location>
        <begin position="54"/>
        <end position="68"/>
    </location>
</feature>
<proteinExistence type="predicted"/>
<sequence>MISSISQSGSASSIWQAYQAKLTTASETSDTGKTSQVDGSMPPPPKGPPPPPEASATSDSTDSSTLTAEQEDLISSLLEEYDAASLSEDDATTIVSTLRDAGIPAGNALADAVEANGFDLQEILDLVPATESMPNGGISQNYMQIRESMGSLSFLDDTESSQSTQTNQSLLSLFQQYQNNQNTSQASVNVLA</sequence>
<evidence type="ECO:0000313" key="2">
    <source>
        <dbReference type="EMBL" id="UYO61247.1"/>
    </source>
</evidence>
<reference evidence="2" key="1">
    <citation type="submission" date="2021-11" db="EMBL/GenBank/DDBJ databases">
        <title>Isoprene-degrading acetogen.</title>
        <authorList>
            <person name="Yang Y."/>
            <person name="Jin H."/>
            <person name="Yan J."/>
        </authorList>
    </citation>
    <scope>NUCLEOTIDE SEQUENCE</scope>
    <source>
        <strain evidence="2">Berkeley</strain>
    </source>
</reference>
<evidence type="ECO:0000256" key="1">
    <source>
        <dbReference type="SAM" id="MobiDB-lite"/>
    </source>
</evidence>
<name>A0ABY6HA79_9FIRM</name>